<feature type="transmembrane region" description="Helical" evidence="2">
    <location>
        <begin position="291"/>
        <end position="319"/>
    </location>
</feature>
<dbReference type="PANTHER" id="PTHR34586">
    <property type="entry name" value="SPERACT/SCAVENGER RECEPTOR DOMAIN-CONTAINING PROTEIN"/>
    <property type="match status" value="1"/>
</dbReference>
<keyword evidence="2" id="KW-0472">Membrane</keyword>
<dbReference type="Gene3D" id="2.40.40.10">
    <property type="entry name" value="RlpA-like domain"/>
    <property type="match status" value="1"/>
</dbReference>
<keyword evidence="2" id="KW-1133">Transmembrane helix</keyword>
<dbReference type="PANTHER" id="PTHR34586:SF3">
    <property type="entry name" value="FOLLISTATIN-LIKE DOMAIN-CONTAINING PROTEIN"/>
    <property type="match status" value="1"/>
</dbReference>
<feature type="region of interest" description="Disordered" evidence="1">
    <location>
        <begin position="1"/>
        <end position="111"/>
    </location>
</feature>
<sequence length="491" mass="54396">MASNRSERDLPIPLPSPLQSHPPDFPTYSRADDADAATDPEPVSPISSIFPMSPVPIRPGQGQAAAGLRIVSPSPAPTSISSRTLPSRPLPALPPLDTSPEATGPEEPSYIANPRDQVEQRIRYLPEWETPRNPPKRGKLQQTRNLLSSIPFFEARKQPSFVKKQHKPRSRSIPSLFSLVDSPPVVMGEKGDSGEAMSPNDHHQHGGVNSAGWRKSLGFGYGRNSFAGLDPERHAESGGIVPTHTVTTLGSIPNPPPPPRLTEKERVRNWVNRRLLPPKKRYPFGLNRRRFCLLVLLPLLLLLLLGLALGLGLGLGLGLKKHDNDDTNLPLPPPFGKDPPLTAYQGTFTYYSASDRTGACGVNSDNDVMDVAISYKIWDEVAKRDEAAKSASNVYPRTLPYSEHNPQWRRNPLCGKKIWIGQQEDIEQGDWLEAMIIDRCGPDRCPEAEDIDLTVNTFEKVYNISSMGVFSDSDEEEDGAREGWWAWTVEW</sequence>
<evidence type="ECO:0000313" key="4">
    <source>
        <dbReference type="Proteomes" id="UP000433876"/>
    </source>
</evidence>
<dbReference type="OMA" id="YLPEWET"/>
<feature type="compositionally biased region" description="Basic and acidic residues" evidence="1">
    <location>
        <begin position="1"/>
        <end position="10"/>
    </location>
</feature>
<evidence type="ECO:0000256" key="1">
    <source>
        <dbReference type="SAM" id="MobiDB-lite"/>
    </source>
</evidence>
<reference evidence="3 4" key="1">
    <citation type="submission" date="2017-07" db="EMBL/GenBank/DDBJ databases">
        <title>Genome sequence of the Sordaria macrospora wild type strain R19027.</title>
        <authorList>
            <person name="Nowrousian M."/>
            <person name="Teichert I."/>
            <person name="Kueck U."/>
        </authorList>
    </citation>
    <scope>NUCLEOTIDE SEQUENCE [LARGE SCALE GENOMIC DNA]</scope>
    <source>
        <strain evidence="3 4">R19027</strain>
        <tissue evidence="3">Mycelium</tissue>
    </source>
</reference>
<dbReference type="VEuPathDB" id="FungiDB:SMAC_09407"/>
<name>A0A8S8ZQN1_SORMA</name>
<proteinExistence type="predicted"/>
<dbReference type="Proteomes" id="UP000433876">
    <property type="component" value="Unassembled WGS sequence"/>
</dbReference>
<accession>A0A8S8ZQN1</accession>
<feature type="region of interest" description="Disordered" evidence="1">
    <location>
        <begin position="232"/>
        <end position="264"/>
    </location>
</feature>
<evidence type="ECO:0000313" key="3">
    <source>
        <dbReference type="EMBL" id="KAA8630635.1"/>
    </source>
</evidence>
<comment type="caution">
    <text evidence="3">The sequence shown here is derived from an EMBL/GenBank/DDBJ whole genome shotgun (WGS) entry which is preliminary data.</text>
</comment>
<feature type="compositionally biased region" description="Low complexity" evidence="1">
    <location>
        <begin position="77"/>
        <end position="87"/>
    </location>
</feature>
<dbReference type="SUPFAM" id="SSF50685">
    <property type="entry name" value="Barwin-like endoglucanases"/>
    <property type="match status" value="1"/>
</dbReference>
<keyword evidence="2" id="KW-0812">Transmembrane</keyword>
<dbReference type="InterPro" id="IPR053097">
    <property type="entry name" value="Prespore_vesicle_assoc"/>
</dbReference>
<evidence type="ECO:0000256" key="2">
    <source>
        <dbReference type="SAM" id="Phobius"/>
    </source>
</evidence>
<organism evidence="3 4">
    <name type="scientific">Sordaria macrospora</name>
    <dbReference type="NCBI Taxonomy" id="5147"/>
    <lineage>
        <taxon>Eukaryota</taxon>
        <taxon>Fungi</taxon>
        <taxon>Dikarya</taxon>
        <taxon>Ascomycota</taxon>
        <taxon>Pezizomycotina</taxon>
        <taxon>Sordariomycetes</taxon>
        <taxon>Sordariomycetidae</taxon>
        <taxon>Sordariales</taxon>
        <taxon>Sordariaceae</taxon>
        <taxon>Sordaria</taxon>
    </lineage>
</organism>
<dbReference type="EMBL" id="NMPR01000098">
    <property type="protein sequence ID" value="KAA8630635.1"/>
    <property type="molecule type" value="Genomic_DNA"/>
</dbReference>
<protein>
    <submittedName>
        <fullName evidence="3">Uncharacterized protein</fullName>
    </submittedName>
</protein>
<dbReference type="AlphaFoldDB" id="A0A8S8ZQN1"/>
<gene>
    <name evidence="3" type="ORF">SMACR_09407</name>
</gene>
<dbReference type="CDD" id="cd22191">
    <property type="entry name" value="DPBB_RlpA_EXP_N-like"/>
    <property type="match status" value="1"/>
</dbReference>
<dbReference type="InterPro" id="IPR036908">
    <property type="entry name" value="RlpA-like_sf"/>
</dbReference>
<feature type="region of interest" description="Disordered" evidence="1">
    <location>
        <begin position="182"/>
        <end position="209"/>
    </location>
</feature>